<protein>
    <recommendedName>
        <fullName evidence="4">BSD domain-containing protein</fullName>
    </recommendedName>
</protein>
<accession>A0ABD3TUI7</accession>
<evidence type="ECO:0008006" key="4">
    <source>
        <dbReference type="Google" id="ProtNLM"/>
    </source>
</evidence>
<feature type="compositionally biased region" description="Acidic residues" evidence="1">
    <location>
        <begin position="163"/>
        <end position="186"/>
    </location>
</feature>
<feature type="compositionally biased region" description="Acidic residues" evidence="1">
    <location>
        <begin position="112"/>
        <end position="126"/>
    </location>
</feature>
<dbReference type="AlphaFoldDB" id="A0ABD3TUI7"/>
<proteinExistence type="predicted"/>
<name>A0ABD3TUI7_9LAMI</name>
<evidence type="ECO:0000313" key="2">
    <source>
        <dbReference type="EMBL" id="KAL3840752.1"/>
    </source>
</evidence>
<organism evidence="2 3">
    <name type="scientific">Penstemon smallii</name>
    <dbReference type="NCBI Taxonomy" id="265156"/>
    <lineage>
        <taxon>Eukaryota</taxon>
        <taxon>Viridiplantae</taxon>
        <taxon>Streptophyta</taxon>
        <taxon>Embryophyta</taxon>
        <taxon>Tracheophyta</taxon>
        <taxon>Spermatophyta</taxon>
        <taxon>Magnoliopsida</taxon>
        <taxon>eudicotyledons</taxon>
        <taxon>Gunneridae</taxon>
        <taxon>Pentapetalae</taxon>
        <taxon>asterids</taxon>
        <taxon>lamiids</taxon>
        <taxon>Lamiales</taxon>
        <taxon>Plantaginaceae</taxon>
        <taxon>Cheloneae</taxon>
        <taxon>Penstemon</taxon>
    </lineage>
</organism>
<reference evidence="2 3" key="1">
    <citation type="submission" date="2024-12" db="EMBL/GenBank/DDBJ databases">
        <title>The unique morphological basis and parallel evolutionary history of personate flowers in Penstemon.</title>
        <authorList>
            <person name="Depatie T.H."/>
            <person name="Wessinger C.A."/>
        </authorList>
    </citation>
    <scope>NUCLEOTIDE SEQUENCE [LARGE SCALE GENOMIC DNA]</scope>
    <source>
        <strain evidence="2">WTNN_2</strain>
        <tissue evidence="2">Leaf</tissue>
    </source>
</reference>
<keyword evidence="3" id="KW-1185">Reference proteome</keyword>
<feature type="compositionally biased region" description="Polar residues" evidence="1">
    <location>
        <begin position="1"/>
        <end position="10"/>
    </location>
</feature>
<feature type="compositionally biased region" description="Basic and acidic residues" evidence="1">
    <location>
        <begin position="133"/>
        <end position="143"/>
    </location>
</feature>
<sequence length="186" mass="20299">MSSWIPSLFNSPSDDDNPTSPSPRSPSSGVKEDLSAVFRGIVEARETLLKKLQNKTEEASENRESSSDSDEESTSQNKDASETAVNTTKSGHQSEEEVGTSTSVDAPKQSENEDVSFSDLEDDENDLSGVKGSKHDKVTRGGAHEWVQLNEASAMKQRRDKESEGEESPNDWLTVDDADFDSLAEV</sequence>
<evidence type="ECO:0000313" key="3">
    <source>
        <dbReference type="Proteomes" id="UP001634393"/>
    </source>
</evidence>
<comment type="caution">
    <text evidence="2">The sequence shown here is derived from an EMBL/GenBank/DDBJ whole genome shotgun (WGS) entry which is preliminary data.</text>
</comment>
<feature type="region of interest" description="Disordered" evidence="1">
    <location>
        <begin position="1"/>
        <end position="33"/>
    </location>
</feature>
<gene>
    <name evidence="2" type="ORF">ACJIZ3_025343</name>
</gene>
<feature type="compositionally biased region" description="Basic and acidic residues" evidence="1">
    <location>
        <begin position="52"/>
        <end position="66"/>
    </location>
</feature>
<dbReference type="Proteomes" id="UP001634393">
    <property type="component" value="Unassembled WGS sequence"/>
</dbReference>
<evidence type="ECO:0000256" key="1">
    <source>
        <dbReference type="SAM" id="MobiDB-lite"/>
    </source>
</evidence>
<dbReference type="EMBL" id="JBJXBP010000003">
    <property type="protein sequence ID" value="KAL3840752.1"/>
    <property type="molecule type" value="Genomic_DNA"/>
</dbReference>
<feature type="region of interest" description="Disordered" evidence="1">
    <location>
        <begin position="52"/>
        <end position="186"/>
    </location>
</feature>